<evidence type="ECO:0000256" key="2">
    <source>
        <dbReference type="ARBA" id="ARBA00022803"/>
    </source>
</evidence>
<evidence type="ECO:0000256" key="4">
    <source>
        <dbReference type="SAM" id="Phobius"/>
    </source>
</evidence>
<dbReference type="RefSeq" id="WP_289959904.1">
    <property type="nucleotide sequence ID" value="NZ_JAUEMJ010000013.1"/>
</dbReference>
<dbReference type="SUPFAM" id="SSF48452">
    <property type="entry name" value="TPR-like"/>
    <property type="match status" value="1"/>
</dbReference>
<keyword evidence="4" id="KW-0812">Transmembrane</keyword>
<dbReference type="Proteomes" id="UP001171902">
    <property type="component" value="Unassembled WGS sequence"/>
</dbReference>
<keyword evidence="2 3" id="KW-0802">TPR repeat</keyword>
<proteinExistence type="predicted"/>
<keyword evidence="6" id="KW-1185">Reference proteome</keyword>
<dbReference type="PROSITE" id="PS50005">
    <property type="entry name" value="TPR"/>
    <property type="match status" value="1"/>
</dbReference>
<dbReference type="Gene3D" id="1.25.40.10">
    <property type="entry name" value="Tetratricopeptide repeat domain"/>
    <property type="match status" value="1"/>
</dbReference>
<comment type="caution">
    <text evidence="5">The sequence shown here is derived from an EMBL/GenBank/DDBJ whole genome shotgun (WGS) entry which is preliminary data.</text>
</comment>
<name>A0ABT7YY24_9ACTN</name>
<sequence length="393" mass="44198">MSDAAEPNAIPSPRARGRVLQAVNKTWPGFISGAVEGRARELIDRDEYGEAAEVLEQGIGKYGPGSVSQLLLAWCLHLGDRQEDALGWAVRAVEEEPSNADAHWLHANILFELGRVDEGTASMWRAVELTPDNGRYYMQLAWHQYGDQEFAKTRELVEQALERSPDDVWVQHTAGRIYEHHLRLKRAHAHFARALELDPDDVSVRDDLAVILQTRGRLSAGLRTAWENLRAAEARAQAPVPEGEAVDVPGIDVEERLYETALRHWSWRWYERVLRGALLLNVIDWIFPTPWVEAGAVAGVLVLLYWVSWFWSLRALPAACRRDLVGKGRRGQFAGALARTLLVLGVMGLVLWGELSALQHLGMLALIIGGYLEWYWRAAQISGRRPFGADREV</sequence>
<gene>
    <name evidence="5" type="ORF">QWI33_27560</name>
</gene>
<evidence type="ECO:0000256" key="1">
    <source>
        <dbReference type="ARBA" id="ARBA00022737"/>
    </source>
</evidence>
<protein>
    <submittedName>
        <fullName evidence="5">Tetratricopeptide repeat protein</fullName>
    </submittedName>
</protein>
<feature type="transmembrane region" description="Helical" evidence="4">
    <location>
        <begin position="294"/>
        <end position="313"/>
    </location>
</feature>
<feature type="transmembrane region" description="Helical" evidence="4">
    <location>
        <begin position="333"/>
        <end position="352"/>
    </location>
</feature>
<dbReference type="InterPro" id="IPR050498">
    <property type="entry name" value="Ycf3"/>
</dbReference>
<organism evidence="5 6">
    <name type="scientific">Glycomyces tritici</name>
    <dbReference type="NCBI Taxonomy" id="2665176"/>
    <lineage>
        <taxon>Bacteria</taxon>
        <taxon>Bacillati</taxon>
        <taxon>Actinomycetota</taxon>
        <taxon>Actinomycetes</taxon>
        <taxon>Glycomycetales</taxon>
        <taxon>Glycomycetaceae</taxon>
        <taxon>Glycomyces</taxon>
    </lineage>
</organism>
<keyword evidence="4" id="KW-0472">Membrane</keyword>
<dbReference type="InterPro" id="IPR019734">
    <property type="entry name" value="TPR_rpt"/>
</dbReference>
<reference evidence="5" key="1">
    <citation type="submission" date="2023-06" db="EMBL/GenBank/DDBJ databases">
        <title>Gycomyces niveus sp.nov., a novel actinomycete isolated from soil in Shouguang.</title>
        <authorList>
            <person name="Yang X."/>
            <person name="Zhao J."/>
        </authorList>
    </citation>
    <scope>NUCLEOTIDE SEQUENCE</scope>
    <source>
        <strain evidence="5">NEAU C2</strain>
    </source>
</reference>
<evidence type="ECO:0000256" key="3">
    <source>
        <dbReference type="PROSITE-ProRule" id="PRU00339"/>
    </source>
</evidence>
<keyword evidence="4" id="KW-1133">Transmembrane helix</keyword>
<dbReference type="SMART" id="SM00028">
    <property type="entry name" value="TPR"/>
    <property type="match status" value="4"/>
</dbReference>
<evidence type="ECO:0000313" key="5">
    <source>
        <dbReference type="EMBL" id="MDN3243503.1"/>
    </source>
</evidence>
<feature type="repeat" description="TPR" evidence="3">
    <location>
        <begin position="168"/>
        <end position="201"/>
    </location>
</feature>
<dbReference type="InterPro" id="IPR011990">
    <property type="entry name" value="TPR-like_helical_dom_sf"/>
</dbReference>
<accession>A0ABT7YY24</accession>
<evidence type="ECO:0000313" key="6">
    <source>
        <dbReference type="Proteomes" id="UP001171902"/>
    </source>
</evidence>
<dbReference type="PANTHER" id="PTHR44858:SF1">
    <property type="entry name" value="UDP-N-ACETYLGLUCOSAMINE--PEPTIDE N-ACETYLGLUCOSAMINYLTRANSFERASE SPINDLY-RELATED"/>
    <property type="match status" value="1"/>
</dbReference>
<dbReference type="EMBL" id="JAUEMJ010000013">
    <property type="protein sequence ID" value="MDN3243503.1"/>
    <property type="molecule type" value="Genomic_DNA"/>
</dbReference>
<dbReference type="PANTHER" id="PTHR44858">
    <property type="entry name" value="TETRATRICOPEPTIDE REPEAT PROTEIN 6"/>
    <property type="match status" value="1"/>
</dbReference>
<keyword evidence="1" id="KW-0677">Repeat</keyword>
<dbReference type="Pfam" id="PF13432">
    <property type="entry name" value="TPR_16"/>
    <property type="match status" value="1"/>
</dbReference>
<feature type="transmembrane region" description="Helical" evidence="4">
    <location>
        <begin position="358"/>
        <end position="376"/>
    </location>
</feature>